<dbReference type="AlphaFoldDB" id="A0A1E5Q758"/>
<keyword evidence="3" id="KW-0949">S-adenosyl-L-methionine</keyword>
<feature type="repeat" description="TPR" evidence="4">
    <location>
        <begin position="143"/>
        <end position="176"/>
    </location>
</feature>
<keyword evidence="4" id="KW-0802">TPR repeat</keyword>
<dbReference type="Pfam" id="PF14559">
    <property type="entry name" value="TPR_19"/>
    <property type="match status" value="1"/>
</dbReference>
<dbReference type="Pfam" id="PF22528">
    <property type="entry name" value="PRMT_C"/>
    <property type="match status" value="1"/>
</dbReference>
<dbReference type="PANTHER" id="PTHR11006">
    <property type="entry name" value="PROTEIN ARGININE N-METHYLTRANSFERASE"/>
    <property type="match status" value="1"/>
</dbReference>
<dbReference type="PROSITE" id="PS51678">
    <property type="entry name" value="SAM_MT_PRMT"/>
    <property type="match status" value="1"/>
</dbReference>
<dbReference type="SUPFAM" id="SSF53335">
    <property type="entry name" value="S-adenosyl-L-methionine-dependent methyltransferases"/>
    <property type="match status" value="1"/>
</dbReference>
<proteinExistence type="predicted"/>
<dbReference type="Gene3D" id="1.25.40.10">
    <property type="entry name" value="Tetratricopeptide repeat domain"/>
    <property type="match status" value="3"/>
</dbReference>
<feature type="repeat" description="TPR" evidence="4">
    <location>
        <begin position="177"/>
        <end position="210"/>
    </location>
</feature>
<dbReference type="InterPro" id="IPR029063">
    <property type="entry name" value="SAM-dependent_MTases_sf"/>
</dbReference>
<evidence type="ECO:0000256" key="2">
    <source>
        <dbReference type="ARBA" id="ARBA00022679"/>
    </source>
</evidence>
<protein>
    <recommendedName>
        <fullName evidence="5">Protein arginine N-methyltransferase domain-containing protein</fullName>
    </recommendedName>
</protein>
<feature type="repeat" description="TPR" evidence="4">
    <location>
        <begin position="109"/>
        <end position="142"/>
    </location>
</feature>
<evidence type="ECO:0000259" key="5">
    <source>
        <dbReference type="Pfam" id="PF22528"/>
    </source>
</evidence>
<dbReference type="InterPro" id="IPR019734">
    <property type="entry name" value="TPR_rpt"/>
</dbReference>
<gene>
    <name evidence="6" type="ORF">BEN30_12765</name>
</gene>
<dbReference type="RefSeq" id="WP_069958460.1">
    <property type="nucleotide sequence ID" value="NZ_MCGG01000036.1"/>
</dbReference>
<keyword evidence="7" id="KW-1185">Reference proteome</keyword>
<name>A0A1E5Q758_9PROT</name>
<feature type="repeat" description="TPR" evidence="4">
    <location>
        <begin position="75"/>
        <end position="108"/>
    </location>
</feature>
<organism evidence="6 7">
    <name type="scientific">Magnetovibrio blakemorei</name>
    <dbReference type="NCBI Taxonomy" id="28181"/>
    <lineage>
        <taxon>Bacteria</taxon>
        <taxon>Pseudomonadati</taxon>
        <taxon>Pseudomonadota</taxon>
        <taxon>Alphaproteobacteria</taxon>
        <taxon>Rhodospirillales</taxon>
        <taxon>Magnetovibrionaceae</taxon>
        <taxon>Magnetovibrio</taxon>
    </lineage>
</organism>
<feature type="repeat" description="TPR" evidence="4">
    <location>
        <begin position="211"/>
        <end position="244"/>
    </location>
</feature>
<evidence type="ECO:0000256" key="3">
    <source>
        <dbReference type="ARBA" id="ARBA00022691"/>
    </source>
</evidence>
<dbReference type="Pfam" id="PF13432">
    <property type="entry name" value="TPR_16"/>
    <property type="match status" value="1"/>
</dbReference>
<dbReference type="InterPro" id="IPR011990">
    <property type="entry name" value="TPR-like_helical_dom_sf"/>
</dbReference>
<keyword evidence="2" id="KW-0808">Transferase</keyword>
<dbReference type="InterPro" id="IPR055135">
    <property type="entry name" value="PRMT_dom"/>
</dbReference>
<dbReference type="STRING" id="28181.BEN30_12765"/>
<comment type="caution">
    <text evidence="6">The sequence shown here is derived from an EMBL/GenBank/DDBJ whole genome shotgun (WGS) entry which is preliminary data.</text>
</comment>
<dbReference type="PROSITE" id="PS50005">
    <property type="entry name" value="TPR"/>
    <property type="match status" value="5"/>
</dbReference>
<dbReference type="InterPro" id="IPR025799">
    <property type="entry name" value="Arg_MeTrfase"/>
</dbReference>
<dbReference type="GO" id="GO:0016274">
    <property type="term" value="F:protein-arginine N-methyltransferase activity"/>
    <property type="evidence" value="ECO:0007669"/>
    <property type="project" value="InterPro"/>
</dbReference>
<evidence type="ECO:0000256" key="4">
    <source>
        <dbReference type="PROSITE-ProRule" id="PRU00339"/>
    </source>
</evidence>
<feature type="domain" description="Protein arginine N-methyltransferase" evidence="5">
    <location>
        <begin position="398"/>
        <end position="534"/>
    </location>
</feature>
<dbReference type="Gene3D" id="2.70.160.11">
    <property type="entry name" value="Hnrnp arginine n-methyltransferase1"/>
    <property type="match status" value="1"/>
</dbReference>
<sequence>MQHSSNIQQTLDSAIQHHMAGQLPQAKGLYEEVLAKAPNQPDALRMLGILARQVGKLDISIELIGKAIAARPDYADAHYDLGVTFQGLNRYDDAVTCYQKAISIHPNYVAAYNNLGFVYQQQGRFDDAISHYKEAISFDPSIAELHLNLGLVLREQGKLDDAINCYRKAISINPNIAEAHNSLGVALESEGNLDEAVSCFQKALSIDPQHGIAHYGLGNLYRKLKRNQDAENSYLSALKILPNFENAQIAYKSLITGQVAPWHFPMMNDVPRNIAYENAIKSTINSDSIVLDIGTGSGLLAMMAARSGARSVDAAEMVPAIAHAATNIIKRNGFDHIIKVHNAVSTSLKVGTDIPKKANVLVTETFDVGLLGENAVESIKHARANLLTDDAVIIPQSAQVFCALFESMEIYKRGRVGIVSGFDLSPFNDLARPYDQLCLNDYAYEFISEELAIFDIDFMGKAITPDKKEMAVRPLKSAVCHGVALWFRLHLDGTQIFDTAADQNADNHWEQAIFYLDAPITVSSSQDVQLTVSHNTKIISVSLSV</sequence>
<evidence type="ECO:0000313" key="6">
    <source>
        <dbReference type="EMBL" id="OEJ66255.1"/>
    </source>
</evidence>
<evidence type="ECO:0000256" key="1">
    <source>
        <dbReference type="ARBA" id="ARBA00022603"/>
    </source>
</evidence>
<dbReference type="Gene3D" id="3.40.50.150">
    <property type="entry name" value="Vaccinia Virus protein VP39"/>
    <property type="match status" value="1"/>
</dbReference>
<dbReference type="SUPFAM" id="SSF48452">
    <property type="entry name" value="TPR-like"/>
    <property type="match status" value="1"/>
</dbReference>
<dbReference type="PANTHER" id="PTHR11006:SF4">
    <property type="entry name" value="PROTEIN ARGININE N-METHYLTRANSFERASE 7"/>
    <property type="match status" value="1"/>
</dbReference>
<dbReference type="Pfam" id="PF13414">
    <property type="entry name" value="TPR_11"/>
    <property type="match status" value="2"/>
</dbReference>
<dbReference type="GO" id="GO:0042054">
    <property type="term" value="F:histone methyltransferase activity"/>
    <property type="evidence" value="ECO:0007669"/>
    <property type="project" value="TreeGrafter"/>
</dbReference>
<dbReference type="CDD" id="cd02440">
    <property type="entry name" value="AdoMet_MTases"/>
    <property type="match status" value="1"/>
</dbReference>
<dbReference type="SMART" id="SM00028">
    <property type="entry name" value="TPR"/>
    <property type="match status" value="7"/>
</dbReference>
<dbReference type="Pfam" id="PF06325">
    <property type="entry name" value="PrmA"/>
    <property type="match status" value="1"/>
</dbReference>
<dbReference type="GO" id="GO:0032259">
    <property type="term" value="P:methylation"/>
    <property type="evidence" value="ECO:0007669"/>
    <property type="project" value="UniProtKB-KW"/>
</dbReference>
<evidence type="ECO:0000313" key="7">
    <source>
        <dbReference type="Proteomes" id="UP000095347"/>
    </source>
</evidence>
<dbReference type="FunFam" id="3.40.50.150:FF:000071">
    <property type="entry name" value="Protein arginine N-methyltransferase 7"/>
    <property type="match status" value="1"/>
</dbReference>
<reference evidence="7" key="1">
    <citation type="submission" date="2016-07" db="EMBL/GenBank/DDBJ databases">
        <authorList>
            <person name="Florea S."/>
            <person name="Webb J.S."/>
            <person name="Jaromczyk J."/>
            <person name="Schardl C.L."/>
        </authorList>
    </citation>
    <scope>NUCLEOTIDE SEQUENCE [LARGE SCALE GENOMIC DNA]</scope>
    <source>
        <strain evidence="7">MV-1</strain>
    </source>
</reference>
<dbReference type="Proteomes" id="UP000095347">
    <property type="component" value="Unassembled WGS sequence"/>
</dbReference>
<dbReference type="SUPFAM" id="SSF48439">
    <property type="entry name" value="Protein prenylyltransferase"/>
    <property type="match status" value="1"/>
</dbReference>
<dbReference type="PROSITE" id="PS50293">
    <property type="entry name" value="TPR_REGION"/>
    <property type="match status" value="4"/>
</dbReference>
<keyword evidence="1" id="KW-0489">Methyltransferase</keyword>
<accession>A0A1E5Q758</accession>
<dbReference type="OrthoDB" id="5383291at2"/>
<dbReference type="EMBL" id="MCGG01000036">
    <property type="protein sequence ID" value="OEJ66255.1"/>
    <property type="molecule type" value="Genomic_DNA"/>
</dbReference>